<evidence type="ECO:0000259" key="1">
    <source>
        <dbReference type="SMART" id="SM00829"/>
    </source>
</evidence>
<gene>
    <name evidence="2" type="ORF">O3P16_08745</name>
</gene>
<dbReference type="Gene3D" id="3.90.180.10">
    <property type="entry name" value="Medium-chain alcohol dehydrogenases, catalytic domain"/>
    <property type="match status" value="1"/>
</dbReference>
<dbReference type="InterPro" id="IPR051397">
    <property type="entry name" value="Zn-ADH-like_protein"/>
</dbReference>
<evidence type="ECO:0000313" key="3">
    <source>
        <dbReference type="Proteomes" id="UP001210231"/>
    </source>
</evidence>
<name>A0ABT4UL66_9BACT</name>
<dbReference type="RefSeq" id="WP_407031217.1">
    <property type="nucleotide sequence ID" value="NZ_JAQGEF010000008.1"/>
</dbReference>
<dbReference type="PROSITE" id="PS01162">
    <property type="entry name" value="QOR_ZETA_CRYSTAL"/>
    <property type="match status" value="1"/>
</dbReference>
<dbReference type="InterPro" id="IPR036291">
    <property type="entry name" value="NAD(P)-bd_dom_sf"/>
</dbReference>
<proteinExistence type="predicted"/>
<dbReference type="InterPro" id="IPR002364">
    <property type="entry name" value="Quin_OxRdtase/zeta-crystal_CS"/>
</dbReference>
<dbReference type="InterPro" id="IPR013154">
    <property type="entry name" value="ADH-like_N"/>
</dbReference>
<reference evidence="2 3" key="1">
    <citation type="submission" date="2022-12" db="EMBL/GenBank/DDBJ databases">
        <title>Chitinophagaceae gen. sp. nov., a new member of the family Chitinophagaceae, isolated from soil in a chemical factory.</title>
        <authorList>
            <person name="Ke Z."/>
        </authorList>
    </citation>
    <scope>NUCLEOTIDE SEQUENCE [LARGE SCALE GENOMIC DNA]</scope>
    <source>
        <strain evidence="2 3">LY-5</strain>
    </source>
</reference>
<dbReference type="Gene3D" id="3.40.50.720">
    <property type="entry name" value="NAD(P)-binding Rossmann-like Domain"/>
    <property type="match status" value="1"/>
</dbReference>
<sequence>MDQSMKAAFLIGKGEASRAFEIRETPVPSNYPPDYILIKVEAFGLNYADVTARIGNYRDAPPMPAVLGYDVAGEVIAVGKEVTMHAVGDRVVALTRFGGYAEYAVTNQMAAVKISKEDDVVQMLALATQGATAWYCVEESTTIYQGDKVLVTAAAGGVGSIITQLAKNRGAEVYGITGSAERGEVAKSLGAKYVINRNTEDVFEAFDRLSNGHKIDAMFDSAGGKFVKKGLKHLAPCGKFVSYGGSSAGDARNIFQMIPFALSFGFYSPIPFLMKSQSYIGVNMLRVADFKPQLIHLCISSIYEQYKRGNIKILPGKMFAISELAEAHTALEKSKVAGKIAVKW</sequence>
<dbReference type="SUPFAM" id="SSF51735">
    <property type="entry name" value="NAD(P)-binding Rossmann-fold domains"/>
    <property type="match status" value="1"/>
</dbReference>
<dbReference type="InterPro" id="IPR013149">
    <property type="entry name" value="ADH-like_C"/>
</dbReference>
<dbReference type="SUPFAM" id="SSF50129">
    <property type="entry name" value="GroES-like"/>
    <property type="match status" value="1"/>
</dbReference>
<dbReference type="InterPro" id="IPR020843">
    <property type="entry name" value="ER"/>
</dbReference>
<comment type="caution">
    <text evidence="2">The sequence shown here is derived from an EMBL/GenBank/DDBJ whole genome shotgun (WGS) entry which is preliminary data.</text>
</comment>
<evidence type="ECO:0000313" key="2">
    <source>
        <dbReference type="EMBL" id="MDA3614893.1"/>
    </source>
</evidence>
<dbReference type="InterPro" id="IPR011032">
    <property type="entry name" value="GroES-like_sf"/>
</dbReference>
<protein>
    <submittedName>
        <fullName evidence="2">Zinc-binding alcohol dehydrogenase family protein</fullName>
    </submittedName>
</protein>
<accession>A0ABT4UL66</accession>
<dbReference type="Pfam" id="PF00107">
    <property type="entry name" value="ADH_zinc_N"/>
    <property type="match status" value="1"/>
</dbReference>
<keyword evidence="3" id="KW-1185">Reference proteome</keyword>
<dbReference type="Pfam" id="PF08240">
    <property type="entry name" value="ADH_N"/>
    <property type="match status" value="1"/>
</dbReference>
<feature type="domain" description="Enoyl reductase (ER)" evidence="1">
    <location>
        <begin position="14"/>
        <end position="342"/>
    </location>
</feature>
<organism evidence="2 3">
    <name type="scientific">Polluticaenibacter yanchengensis</name>
    <dbReference type="NCBI Taxonomy" id="3014562"/>
    <lineage>
        <taxon>Bacteria</taxon>
        <taxon>Pseudomonadati</taxon>
        <taxon>Bacteroidota</taxon>
        <taxon>Chitinophagia</taxon>
        <taxon>Chitinophagales</taxon>
        <taxon>Chitinophagaceae</taxon>
        <taxon>Polluticaenibacter</taxon>
    </lineage>
</organism>
<dbReference type="PANTHER" id="PTHR43677">
    <property type="entry name" value="SHORT-CHAIN DEHYDROGENASE/REDUCTASE"/>
    <property type="match status" value="1"/>
</dbReference>
<dbReference type="SMART" id="SM00829">
    <property type="entry name" value="PKS_ER"/>
    <property type="match status" value="1"/>
</dbReference>
<dbReference type="Proteomes" id="UP001210231">
    <property type="component" value="Unassembled WGS sequence"/>
</dbReference>
<dbReference type="EMBL" id="JAQGEF010000008">
    <property type="protein sequence ID" value="MDA3614893.1"/>
    <property type="molecule type" value="Genomic_DNA"/>
</dbReference>
<dbReference type="PANTHER" id="PTHR43677:SF4">
    <property type="entry name" value="QUINONE OXIDOREDUCTASE-LIKE PROTEIN 2"/>
    <property type="match status" value="1"/>
</dbReference>